<dbReference type="InterPro" id="IPR011009">
    <property type="entry name" value="Kinase-like_dom_sf"/>
</dbReference>
<name>A0A2W5WUV1_9MICO</name>
<reference evidence="2 3" key="1">
    <citation type="submission" date="2018-06" db="EMBL/GenBank/DDBJ databases">
        <title>Whole genome sequencing of a novel hydrocarbon degrading bacterial strain, PW21 isolated from oil contaminated produced water sample.</title>
        <authorList>
            <person name="Nagkirti P."/>
            <person name="Shaikh A."/>
            <person name="Gowdaman V."/>
            <person name="Engineer A.E."/>
            <person name="Dagar S."/>
            <person name="Dhakephalkar P.K."/>
        </authorList>
    </citation>
    <scope>NUCLEOTIDE SEQUENCE [LARGE SCALE GENOMIC DNA]</scope>
    <source>
        <strain evidence="2 3">PW21</strain>
    </source>
</reference>
<protein>
    <submittedName>
        <fullName evidence="2">Aminoglycoside phosphotransferase</fullName>
    </submittedName>
</protein>
<dbReference type="GO" id="GO:0016740">
    <property type="term" value="F:transferase activity"/>
    <property type="evidence" value="ECO:0007669"/>
    <property type="project" value="UniProtKB-KW"/>
</dbReference>
<accession>A0A2W5WUV1</accession>
<dbReference type="RefSeq" id="WP_111251785.1">
    <property type="nucleotide sequence ID" value="NZ_QKWH01000013.1"/>
</dbReference>
<dbReference type="Pfam" id="PF01636">
    <property type="entry name" value="APH"/>
    <property type="match status" value="1"/>
</dbReference>
<proteinExistence type="predicted"/>
<evidence type="ECO:0000313" key="3">
    <source>
        <dbReference type="Proteomes" id="UP000248783"/>
    </source>
</evidence>
<gene>
    <name evidence="2" type="ORF">DNL40_13485</name>
</gene>
<evidence type="ECO:0000259" key="1">
    <source>
        <dbReference type="Pfam" id="PF01636"/>
    </source>
</evidence>
<dbReference type="InterPro" id="IPR002575">
    <property type="entry name" value="Aminoglycoside_PTrfase"/>
</dbReference>
<dbReference type="SUPFAM" id="SSF56112">
    <property type="entry name" value="Protein kinase-like (PK-like)"/>
    <property type="match status" value="1"/>
</dbReference>
<dbReference type="Proteomes" id="UP000248783">
    <property type="component" value="Unassembled WGS sequence"/>
</dbReference>
<feature type="domain" description="Aminoglycoside phosphotransferase" evidence="1">
    <location>
        <begin position="246"/>
        <end position="403"/>
    </location>
</feature>
<organism evidence="2 3">
    <name type="scientific">Xylanimonas oleitrophica</name>
    <dbReference type="NCBI Taxonomy" id="2607479"/>
    <lineage>
        <taxon>Bacteria</taxon>
        <taxon>Bacillati</taxon>
        <taxon>Actinomycetota</taxon>
        <taxon>Actinomycetes</taxon>
        <taxon>Micrococcales</taxon>
        <taxon>Promicromonosporaceae</taxon>
        <taxon>Xylanimonas</taxon>
    </lineage>
</organism>
<sequence length="457" mass="47113">MTGQAAVTVRPAGTSLPADVAALVAAWAPGRRWYPGTAEGSTPEPWLEVTVEGADGVVLALLRLEQPGGDAVVLHVPVVLVPVAEPAAEEQVGPGLVGTVRTASGTVAVHDGGAHPACWLALLRATGGTGAGTEADAARVLAGARTISGEQSNTSVVLPGLRLPEAPAGAMLKILRTVAAGPHPDVTVPQALTRAGYPGVPRFLGSLEASLDGVPSHLAVLSELVPEARDGFELACDLAERGEPFDALAADLGTVLARLHATMRTALPGGEPLDPARFVSGLRRRADAAVAAADALAPRAPEIAAVLDDLEHRLTAQPRPPRLQAVHGDLHLGQALHGADGWKLLDFEGEPQRPVAERTAPDLPLRDVAGILRSLDYAAAVGGARDPGWAASAEHAFLDAYRAEAGAPPGMTPDVAQAVLGALVLDKALYEVVYESRQRPRWLHIPLAAVDRVLAAA</sequence>
<keyword evidence="2" id="KW-0808">Transferase</keyword>
<dbReference type="Gene3D" id="3.90.1200.10">
    <property type="match status" value="1"/>
</dbReference>
<keyword evidence="3" id="KW-1185">Reference proteome</keyword>
<comment type="caution">
    <text evidence="2">The sequence shown here is derived from an EMBL/GenBank/DDBJ whole genome shotgun (WGS) entry which is preliminary data.</text>
</comment>
<dbReference type="AlphaFoldDB" id="A0A2W5WUV1"/>
<dbReference type="EMBL" id="QKWH01000013">
    <property type="protein sequence ID" value="PZR52026.1"/>
    <property type="molecule type" value="Genomic_DNA"/>
</dbReference>
<evidence type="ECO:0000313" key="2">
    <source>
        <dbReference type="EMBL" id="PZR52026.1"/>
    </source>
</evidence>